<keyword evidence="7" id="KW-1185">Reference proteome</keyword>
<proteinExistence type="inferred from homology"/>
<dbReference type="GO" id="GO:0004174">
    <property type="term" value="F:electron-transferring-flavoprotein dehydrogenase activity"/>
    <property type="evidence" value="ECO:0007669"/>
    <property type="project" value="TreeGrafter"/>
</dbReference>
<dbReference type="Gene3D" id="3.50.50.100">
    <property type="match status" value="1"/>
</dbReference>
<evidence type="ECO:0000313" key="6">
    <source>
        <dbReference type="EMBL" id="KAG1308159.1"/>
    </source>
</evidence>
<dbReference type="PANTHER" id="PTHR43735:SF3">
    <property type="entry name" value="FERROPTOSIS SUPPRESSOR PROTEIN 1"/>
    <property type="match status" value="1"/>
</dbReference>
<dbReference type="PRINTS" id="PR00368">
    <property type="entry name" value="FADPNR"/>
</dbReference>
<dbReference type="GO" id="GO:0005737">
    <property type="term" value="C:cytoplasm"/>
    <property type="evidence" value="ECO:0007669"/>
    <property type="project" value="TreeGrafter"/>
</dbReference>
<dbReference type="EMBL" id="JAANQT010000820">
    <property type="protein sequence ID" value="KAG1308159.1"/>
    <property type="molecule type" value="Genomic_DNA"/>
</dbReference>
<evidence type="ECO:0000313" key="7">
    <source>
        <dbReference type="Proteomes" id="UP000716291"/>
    </source>
</evidence>
<evidence type="ECO:0000256" key="1">
    <source>
        <dbReference type="ARBA" id="ARBA00006442"/>
    </source>
</evidence>
<evidence type="ECO:0000256" key="2">
    <source>
        <dbReference type="ARBA" id="ARBA00022630"/>
    </source>
</evidence>
<dbReference type="PANTHER" id="PTHR43735">
    <property type="entry name" value="APOPTOSIS-INDUCING FACTOR 1"/>
    <property type="match status" value="1"/>
</dbReference>
<protein>
    <recommendedName>
        <fullName evidence="5">FAD/NAD(P)-binding domain-containing protein</fullName>
    </recommendedName>
</protein>
<dbReference type="InterPro" id="IPR023753">
    <property type="entry name" value="FAD/NAD-binding_dom"/>
</dbReference>
<comment type="similarity">
    <text evidence="1">Belongs to the FAD-dependent oxidoreductase family.</text>
</comment>
<keyword evidence="4" id="KW-0560">Oxidoreductase</keyword>
<keyword evidence="3" id="KW-0274">FAD</keyword>
<comment type="caution">
    <text evidence="6">The sequence shown here is derived from an EMBL/GenBank/DDBJ whole genome shotgun (WGS) entry which is preliminary data.</text>
</comment>
<reference evidence="6" key="1">
    <citation type="journal article" date="2020" name="Microb. Genom.">
        <title>Genetic diversity of clinical and environmental Mucorales isolates obtained from an investigation of mucormycosis cases among solid organ transplant recipients.</title>
        <authorList>
            <person name="Nguyen M.H."/>
            <person name="Kaul D."/>
            <person name="Muto C."/>
            <person name="Cheng S.J."/>
            <person name="Richter R.A."/>
            <person name="Bruno V.M."/>
            <person name="Liu G."/>
            <person name="Beyhan S."/>
            <person name="Sundermann A.J."/>
            <person name="Mounaud S."/>
            <person name="Pasculle A.W."/>
            <person name="Nierman W.C."/>
            <person name="Driscoll E."/>
            <person name="Cumbie R."/>
            <person name="Clancy C.J."/>
            <person name="Dupont C.L."/>
        </authorList>
    </citation>
    <scope>NUCLEOTIDE SEQUENCE</scope>
    <source>
        <strain evidence="6">GL11</strain>
    </source>
</reference>
<dbReference type="OrthoDB" id="202203at2759"/>
<dbReference type="InterPro" id="IPR036188">
    <property type="entry name" value="FAD/NAD-bd_sf"/>
</dbReference>
<dbReference type="SUPFAM" id="SSF51905">
    <property type="entry name" value="FAD/NAD(P)-binding domain"/>
    <property type="match status" value="2"/>
</dbReference>
<organism evidence="6 7">
    <name type="scientific">Rhizopus oryzae</name>
    <name type="common">Mucormycosis agent</name>
    <name type="synonym">Rhizopus arrhizus var. delemar</name>
    <dbReference type="NCBI Taxonomy" id="64495"/>
    <lineage>
        <taxon>Eukaryota</taxon>
        <taxon>Fungi</taxon>
        <taxon>Fungi incertae sedis</taxon>
        <taxon>Mucoromycota</taxon>
        <taxon>Mucoromycotina</taxon>
        <taxon>Mucoromycetes</taxon>
        <taxon>Mucorales</taxon>
        <taxon>Mucorineae</taxon>
        <taxon>Rhizopodaceae</taxon>
        <taxon>Rhizopus</taxon>
    </lineage>
</organism>
<dbReference type="GO" id="GO:0050660">
    <property type="term" value="F:flavin adenine dinucleotide binding"/>
    <property type="evidence" value="ECO:0007669"/>
    <property type="project" value="TreeGrafter"/>
</dbReference>
<gene>
    <name evidence="6" type="ORF">G6F64_006255</name>
</gene>
<keyword evidence="2" id="KW-0285">Flavoprotein</keyword>
<sequence length="395" mass="44336">MKKLVILGGGAAGFLIAIRVMRSKISDIEVTLVDSKTFFEYTPALCSVLYEKSSEEFHRHFMNITFDYETVLKKLNVKFVPGKVKSLGENQVYVSVKKDELVSIDYDYLAICTGSSYADPWKPNDITHNLNLEARMTYLNEQRQAYLNAKSILIIGGGPVGVESAAEIVYRSPQKLVTLVNSGSCVLASAPQELGKYAQKILNSIDVKLISNEKIEKKYKDSDVYVTDESKQEIIADLVYNCIGVKPNSEFLKESYQEWLDDKGYVQVEKTLNVKGKSNIFALGDINNLGEAKLYYTAHMQAMHFVRNLSRILNGQKMVPYQNAKPAMFISMGPYYGVGTVSGIRFTGWPFTQDKGSKLAAWIKYIIEKINVQGGGSIEIVINESLYMYSNLLPF</sequence>
<dbReference type="AlphaFoldDB" id="A0A9P7BSL8"/>
<evidence type="ECO:0000259" key="5">
    <source>
        <dbReference type="Pfam" id="PF07992"/>
    </source>
</evidence>
<evidence type="ECO:0000256" key="4">
    <source>
        <dbReference type="ARBA" id="ARBA00023002"/>
    </source>
</evidence>
<dbReference type="Pfam" id="PF07992">
    <property type="entry name" value="Pyr_redox_2"/>
    <property type="match status" value="1"/>
</dbReference>
<name>A0A9P7BSL8_RHIOR</name>
<feature type="domain" description="FAD/NAD(P)-binding" evidence="5">
    <location>
        <begin position="3"/>
        <end position="302"/>
    </location>
</feature>
<accession>A0A9P7BSL8</accession>
<dbReference type="Proteomes" id="UP000716291">
    <property type="component" value="Unassembled WGS sequence"/>
</dbReference>
<evidence type="ECO:0000256" key="3">
    <source>
        <dbReference type="ARBA" id="ARBA00022827"/>
    </source>
</evidence>
<dbReference type="PRINTS" id="PR00469">
    <property type="entry name" value="PNDRDTASEII"/>
</dbReference>